<keyword evidence="2" id="KW-0812">Transmembrane</keyword>
<keyword evidence="2" id="KW-1133">Transmembrane helix</keyword>
<evidence type="ECO:0000313" key="3">
    <source>
        <dbReference type="EMBL" id="GAK60407.1"/>
    </source>
</evidence>
<dbReference type="EMBL" id="DF820473">
    <property type="protein sequence ID" value="GAK60407.1"/>
    <property type="molecule type" value="Genomic_DNA"/>
</dbReference>
<name>A0A081C752_VECG1</name>
<gene>
    <name evidence="3" type="ORF">U27_00304</name>
</gene>
<evidence type="ECO:0000313" key="4">
    <source>
        <dbReference type="Proteomes" id="UP000030661"/>
    </source>
</evidence>
<sequence>MGSKACTFIIVPDSTSQCKRYRISKAVLSYLAVSIVIFLVIVAGGLYILLGKYGTMSLKVQQLEKFKKISISQKSTIDRYEQDITQLSKQLAQIKQLNSRLIILTGLDPAKDADQLGLGGSEEENAKAESDEESEQTE</sequence>
<evidence type="ECO:0000256" key="2">
    <source>
        <dbReference type="SAM" id="Phobius"/>
    </source>
</evidence>
<keyword evidence="4" id="KW-1185">Reference proteome</keyword>
<accession>A0A081C752</accession>
<reference evidence="3" key="1">
    <citation type="journal article" date="2015" name="PeerJ">
        <title>First genomic representation of candidate bacterial phylum KSB3 points to enhanced environmental sensing as a trigger of wastewater bulking.</title>
        <authorList>
            <person name="Sekiguchi Y."/>
            <person name="Ohashi A."/>
            <person name="Parks D.H."/>
            <person name="Yamauchi T."/>
            <person name="Tyson G.W."/>
            <person name="Hugenholtz P."/>
        </authorList>
    </citation>
    <scope>NUCLEOTIDE SEQUENCE [LARGE SCALE GENOMIC DNA]</scope>
</reference>
<proteinExistence type="predicted"/>
<protein>
    <submittedName>
        <fullName evidence="3">Uncharacterized protein</fullName>
    </submittedName>
</protein>
<feature type="transmembrane region" description="Helical" evidence="2">
    <location>
        <begin position="27"/>
        <end position="50"/>
    </location>
</feature>
<dbReference type="HOGENOM" id="CLU_1851206_0_0_0"/>
<dbReference type="AlphaFoldDB" id="A0A081C752"/>
<keyword evidence="2" id="KW-0472">Membrane</keyword>
<feature type="region of interest" description="Disordered" evidence="1">
    <location>
        <begin position="114"/>
        <end position="138"/>
    </location>
</feature>
<dbReference type="Proteomes" id="UP000030661">
    <property type="component" value="Unassembled WGS sequence"/>
</dbReference>
<evidence type="ECO:0000256" key="1">
    <source>
        <dbReference type="SAM" id="MobiDB-lite"/>
    </source>
</evidence>
<organism evidence="3">
    <name type="scientific">Vecturithrix granuli</name>
    <dbReference type="NCBI Taxonomy" id="1499967"/>
    <lineage>
        <taxon>Bacteria</taxon>
        <taxon>Candidatus Moduliflexota</taxon>
        <taxon>Candidatus Vecturitrichia</taxon>
        <taxon>Candidatus Vecturitrichales</taxon>
        <taxon>Candidatus Vecturitrichaceae</taxon>
        <taxon>Candidatus Vecturithrix</taxon>
    </lineage>
</organism>